<evidence type="ECO:0000256" key="3">
    <source>
        <dbReference type="ARBA" id="ARBA00022989"/>
    </source>
</evidence>
<organism evidence="7 8">
    <name type="scientific">Elysia chlorotica</name>
    <name type="common">Eastern emerald elysia</name>
    <name type="synonym">Sea slug</name>
    <dbReference type="NCBI Taxonomy" id="188477"/>
    <lineage>
        <taxon>Eukaryota</taxon>
        <taxon>Metazoa</taxon>
        <taxon>Spiralia</taxon>
        <taxon>Lophotrochozoa</taxon>
        <taxon>Mollusca</taxon>
        <taxon>Gastropoda</taxon>
        <taxon>Heterobranchia</taxon>
        <taxon>Euthyneura</taxon>
        <taxon>Panpulmonata</taxon>
        <taxon>Sacoglossa</taxon>
        <taxon>Placobranchoidea</taxon>
        <taxon>Plakobranchidae</taxon>
        <taxon>Elysia</taxon>
    </lineage>
</organism>
<evidence type="ECO:0000256" key="5">
    <source>
        <dbReference type="SAM" id="Phobius"/>
    </source>
</evidence>
<dbReference type="InterPro" id="IPR020846">
    <property type="entry name" value="MFS_dom"/>
</dbReference>
<dbReference type="Gene3D" id="1.20.1250.20">
    <property type="entry name" value="MFS general substrate transporter like domains"/>
    <property type="match status" value="1"/>
</dbReference>
<feature type="transmembrane region" description="Helical" evidence="5">
    <location>
        <begin position="224"/>
        <end position="242"/>
    </location>
</feature>
<dbReference type="PROSITE" id="PS50850">
    <property type="entry name" value="MFS"/>
    <property type="match status" value="1"/>
</dbReference>
<evidence type="ECO:0000256" key="2">
    <source>
        <dbReference type="ARBA" id="ARBA00022692"/>
    </source>
</evidence>
<dbReference type="PANTHER" id="PTHR24064">
    <property type="entry name" value="SOLUTE CARRIER FAMILY 22 MEMBER"/>
    <property type="match status" value="1"/>
</dbReference>
<protein>
    <recommendedName>
        <fullName evidence="6">Major facilitator superfamily (MFS) profile domain-containing protein</fullName>
    </recommendedName>
</protein>
<dbReference type="Pfam" id="PF00083">
    <property type="entry name" value="Sugar_tr"/>
    <property type="match status" value="1"/>
</dbReference>
<dbReference type="STRING" id="188477.A0A3S1HRW7"/>
<dbReference type="OrthoDB" id="6155165at2759"/>
<dbReference type="InterPro" id="IPR036259">
    <property type="entry name" value="MFS_trans_sf"/>
</dbReference>
<feature type="transmembrane region" description="Helical" evidence="5">
    <location>
        <begin position="12"/>
        <end position="36"/>
    </location>
</feature>
<evidence type="ECO:0000259" key="6">
    <source>
        <dbReference type="PROSITE" id="PS50850"/>
    </source>
</evidence>
<dbReference type="InterPro" id="IPR005828">
    <property type="entry name" value="MFS_sugar_transport-like"/>
</dbReference>
<dbReference type="EMBL" id="RQTK01000190">
    <property type="protein sequence ID" value="RUS84890.1"/>
    <property type="molecule type" value="Genomic_DNA"/>
</dbReference>
<dbReference type="SUPFAM" id="SSF103473">
    <property type="entry name" value="MFS general substrate transporter"/>
    <property type="match status" value="1"/>
</dbReference>
<feature type="transmembrane region" description="Helical" evidence="5">
    <location>
        <begin position="163"/>
        <end position="186"/>
    </location>
</feature>
<proteinExistence type="predicted"/>
<feature type="domain" description="Major facilitator superfamily (MFS) profile" evidence="6">
    <location>
        <begin position="65"/>
        <end position="282"/>
    </location>
</feature>
<feature type="non-terminal residue" evidence="7">
    <location>
        <position position="282"/>
    </location>
</feature>
<dbReference type="GO" id="GO:0022857">
    <property type="term" value="F:transmembrane transporter activity"/>
    <property type="evidence" value="ECO:0007669"/>
    <property type="project" value="InterPro"/>
</dbReference>
<dbReference type="Proteomes" id="UP000271974">
    <property type="component" value="Unassembled WGS sequence"/>
</dbReference>
<keyword evidence="4 5" id="KW-0472">Membrane</keyword>
<dbReference type="PROSITE" id="PS00217">
    <property type="entry name" value="SUGAR_TRANSPORT_2"/>
    <property type="match status" value="1"/>
</dbReference>
<dbReference type="InterPro" id="IPR005829">
    <property type="entry name" value="Sugar_transporter_CS"/>
</dbReference>
<gene>
    <name evidence="7" type="ORF">EGW08_007359</name>
</gene>
<name>A0A3S1HRW7_ELYCH</name>
<feature type="non-terminal residue" evidence="7">
    <location>
        <position position="1"/>
    </location>
</feature>
<evidence type="ECO:0000256" key="1">
    <source>
        <dbReference type="ARBA" id="ARBA00004141"/>
    </source>
</evidence>
<reference evidence="7 8" key="1">
    <citation type="submission" date="2019-01" db="EMBL/GenBank/DDBJ databases">
        <title>A draft genome assembly of the solar-powered sea slug Elysia chlorotica.</title>
        <authorList>
            <person name="Cai H."/>
            <person name="Li Q."/>
            <person name="Fang X."/>
            <person name="Li J."/>
            <person name="Curtis N.E."/>
            <person name="Altenburger A."/>
            <person name="Shibata T."/>
            <person name="Feng M."/>
            <person name="Maeda T."/>
            <person name="Schwartz J.A."/>
            <person name="Shigenobu S."/>
            <person name="Lundholm N."/>
            <person name="Nishiyama T."/>
            <person name="Yang H."/>
            <person name="Hasebe M."/>
            <person name="Li S."/>
            <person name="Pierce S.K."/>
            <person name="Wang J."/>
        </authorList>
    </citation>
    <scope>NUCLEOTIDE SEQUENCE [LARGE SCALE GENOMIC DNA]</scope>
    <source>
        <strain evidence="7">EC2010</strain>
        <tissue evidence="7">Whole organism of an adult</tissue>
    </source>
</reference>
<evidence type="ECO:0000256" key="4">
    <source>
        <dbReference type="ARBA" id="ARBA00023136"/>
    </source>
</evidence>
<dbReference type="AlphaFoldDB" id="A0A3S1HRW7"/>
<dbReference type="GO" id="GO:0016020">
    <property type="term" value="C:membrane"/>
    <property type="evidence" value="ECO:0007669"/>
    <property type="project" value="UniProtKB-SubCell"/>
</dbReference>
<comment type="subcellular location">
    <subcellularLocation>
        <location evidence="1">Membrane</location>
        <topology evidence="1">Multi-pass membrane protein</topology>
    </subcellularLocation>
</comment>
<keyword evidence="3 5" id="KW-1133">Transmembrane helix</keyword>
<keyword evidence="8" id="KW-1185">Reference proteome</keyword>
<evidence type="ECO:0000313" key="7">
    <source>
        <dbReference type="EMBL" id="RUS84890.1"/>
    </source>
</evidence>
<comment type="caution">
    <text evidence="7">The sequence shown here is derived from an EMBL/GenBank/DDBJ whole genome shotgun (WGS) entry which is preliminary data.</text>
</comment>
<keyword evidence="2 5" id="KW-0812">Transmembrane</keyword>
<feature type="transmembrane region" description="Helical" evidence="5">
    <location>
        <begin position="198"/>
        <end position="218"/>
    </location>
</feature>
<accession>A0A3S1HRW7</accession>
<sequence length="282" mass="31524">ETIESIFDDIGGFGLAQWILTVFIFYPHIAASWGMMQMAFAAMVPDWHCTEMMSHDIPVQLQHYQIYSNGSGLFQACSPNGTACAKFEFAGDTRTIINEWSLVCRHKWIPSTMISIQMGGVLIGAVMAGQVTERWGRRKSLVTASVWHACANLMASFSPNWQIFTVCRFLIGVGIGGVYTTAFPYSMEFLPLNRRGRVSMFPFWTIGVAIFVGAAYFLQNWRQVHLACAVFSLPTVFCLCILPESIRWLTVEGRLDEAMDAVGKVARWNNKPVPAGARTILE</sequence>
<evidence type="ECO:0000313" key="8">
    <source>
        <dbReference type="Proteomes" id="UP000271974"/>
    </source>
</evidence>